<accession>A0A6A4HMS6</accession>
<dbReference type="EMBL" id="ML769484">
    <property type="protein sequence ID" value="KAE9398317.1"/>
    <property type="molecule type" value="Genomic_DNA"/>
</dbReference>
<dbReference type="GO" id="GO:0032040">
    <property type="term" value="C:small-subunit processome"/>
    <property type="evidence" value="ECO:0007669"/>
    <property type="project" value="TreeGrafter"/>
</dbReference>
<feature type="compositionally biased region" description="Basic and acidic residues" evidence="1">
    <location>
        <begin position="142"/>
        <end position="157"/>
    </location>
</feature>
<dbReference type="AlphaFoldDB" id="A0A6A4HMS6"/>
<keyword evidence="3" id="KW-1185">Reference proteome</keyword>
<feature type="compositionally biased region" description="Basic and acidic residues" evidence="1">
    <location>
        <begin position="316"/>
        <end position="332"/>
    </location>
</feature>
<evidence type="ECO:0000313" key="2">
    <source>
        <dbReference type="EMBL" id="KAE9398317.1"/>
    </source>
</evidence>
<feature type="compositionally biased region" description="Basic and acidic residues" evidence="1">
    <location>
        <begin position="357"/>
        <end position="369"/>
    </location>
</feature>
<dbReference type="Proteomes" id="UP000799118">
    <property type="component" value="Unassembled WGS sequence"/>
</dbReference>
<gene>
    <name evidence="2" type="ORF">BT96DRAFT_965970</name>
</gene>
<name>A0A6A4HMS6_9AGAR</name>
<sequence>MSSNEAQAAAVDTQQVCKLLDEMTASMSSARETIQSLHAKGPSYFENKDGISLLSLKHHVLLSYLQSLLLVSTRKAIGHSLSSRDPPAESFGAPERSARGTGSGDLVDQMIEGRIVLEKVKALEGRMRYQIEKLVKAALQKEKTDANDIRNEDRDGPVHGGNDDNNNADGIYRPPRVAPMPYVPQTSAKTKRQQRAPIPTSLTSVLHTDVSMPHVESTSGLGNTPSLNHTSSRAKYLKHLTEFEEDQFGRVMMGKKDARRRVRDEESLALGGGLSGLGEEGKGRRGTASGWEDEFGDVLKDIGRGSGRTLGGDGYEELRQRGKRGGVLERSREHRKRGADSLAADEGERPQKRKKSRFEMERKGIKSKR</sequence>
<feature type="region of interest" description="Disordered" evidence="1">
    <location>
        <begin position="270"/>
        <end position="369"/>
    </location>
</feature>
<evidence type="ECO:0000256" key="1">
    <source>
        <dbReference type="SAM" id="MobiDB-lite"/>
    </source>
</evidence>
<feature type="region of interest" description="Disordered" evidence="1">
    <location>
        <begin position="142"/>
        <end position="197"/>
    </location>
</feature>
<feature type="compositionally biased region" description="Gly residues" evidence="1">
    <location>
        <begin position="304"/>
        <end position="313"/>
    </location>
</feature>
<dbReference type="PANTHER" id="PTHR13237">
    <property type="entry name" value="SOMETHING ABOUT SILENCING PROTEIN 10-RELATED"/>
    <property type="match status" value="1"/>
</dbReference>
<dbReference type="InterPro" id="IPR007146">
    <property type="entry name" value="Sas10/Utp3/C1D"/>
</dbReference>
<organism evidence="2 3">
    <name type="scientific">Gymnopus androsaceus JB14</name>
    <dbReference type="NCBI Taxonomy" id="1447944"/>
    <lineage>
        <taxon>Eukaryota</taxon>
        <taxon>Fungi</taxon>
        <taxon>Dikarya</taxon>
        <taxon>Basidiomycota</taxon>
        <taxon>Agaricomycotina</taxon>
        <taxon>Agaricomycetes</taxon>
        <taxon>Agaricomycetidae</taxon>
        <taxon>Agaricales</taxon>
        <taxon>Marasmiineae</taxon>
        <taxon>Omphalotaceae</taxon>
        <taxon>Gymnopus</taxon>
    </lineage>
</organism>
<dbReference type="Pfam" id="PF04000">
    <property type="entry name" value="Sas10_Utp3"/>
    <property type="match status" value="1"/>
</dbReference>
<dbReference type="OrthoDB" id="203440at2759"/>
<reference evidence="2" key="1">
    <citation type="journal article" date="2019" name="Environ. Microbiol.">
        <title>Fungal ecological strategies reflected in gene transcription - a case study of two litter decomposers.</title>
        <authorList>
            <person name="Barbi F."/>
            <person name="Kohler A."/>
            <person name="Barry K."/>
            <person name="Baskaran P."/>
            <person name="Daum C."/>
            <person name="Fauchery L."/>
            <person name="Ihrmark K."/>
            <person name="Kuo A."/>
            <person name="LaButti K."/>
            <person name="Lipzen A."/>
            <person name="Morin E."/>
            <person name="Grigoriev I.V."/>
            <person name="Henrissat B."/>
            <person name="Lindahl B."/>
            <person name="Martin F."/>
        </authorList>
    </citation>
    <scope>NUCLEOTIDE SEQUENCE</scope>
    <source>
        <strain evidence="2">JB14</strain>
    </source>
</reference>
<proteinExistence type="predicted"/>
<protein>
    <submittedName>
        <fullName evidence="2">Uncharacterized protein</fullName>
    </submittedName>
</protein>
<feature type="region of interest" description="Disordered" evidence="1">
    <location>
        <begin position="79"/>
        <end position="105"/>
    </location>
</feature>
<dbReference type="PANTHER" id="PTHR13237:SF9">
    <property type="entry name" value="NEUROGUIDIN"/>
    <property type="match status" value="1"/>
</dbReference>
<dbReference type="GO" id="GO:0000462">
    <property type="term" value="P:maturation of SSU-rRNA from tricistronic rRNA transcript (SSU-rRNA, 5.8S rRNA, LSU-rRNA)"/>
    <property type="evidence" value="ECO:0007669"/>
    <property type="project" value="TreeGrafter"/>
</dbReference>
<evidence type="ECO:0000313" key="3">
    <source>
        <dbReference type="Proteomes" id="UP000799118"/>
    </source>
</evidence>